<dbReference type="GO" id="GO:0009097">
    <property type="term" value="P:isoleucine biosynthetic process"/>
    <property type="evidence" value="ECO:0007669"/>
    <property type="project" value="TreeGrafter"/>
</dbReference>
<dbReference type="PANTHER" id="PTHR18968">
    <property type="entry name" value="THIAMINE PYROPHOSPHATE ENZYMES"/>
    <property type="match status" value="1"/>
</dbReference>
<dbReference type="CDD" id="cd07035">
    <property type="entry name" value="TPP_PYR_POX_like"/>
    <property type="match status" value="1"/>
</dbReference>
<name>A0A383C9W7_9ZZZZ</name>
<organism evidence="3">
    <name type="scientific">marine metagenome</name>
    <dbReference type="NCBI Taxonomy" id="408172"/>
    <lineage>
        <taxon>unclassified sequences</taxon>
        <taxon>metagenomes</taxon>
        <taxon>ecological metagenomes</taxon>
    </lineage>
</organism>
<dbReference type="AlphaFoldDB" id="A0A383C9W7"/>
<dbReference type="InterPro" id="IPR029035">
    <property type="entry name" value="DHS-like_NAD/FAD-binding_dom"/>
</dbReference>
<dbReference type="SUPFAM" id="SSF52518">
    <property type="entry name" value="Thiamin diphosphate-binding fold (THDP-binding)"/>
    <property type="match status" value="1"/>
</dbReference>
<evidence type="ECO:0000313" key="3">
    <source>
        <dbReference type="EMBL" id="SVE28849.1"/>
    </source>
</evidence>
<feature type="domain" description="Thiamine pyrophosphate enzyme N-terminal TPP-binding" evidence="2">
    <location>
        <begin position="1"/>
        <end position="113"/>
    </location>
</feature>
<dbReference type="GO" id="GO:0009099">
    <property type="term" value="P:L-valine biosynthetic process"/>
    <property type="evidence" value="ECO:0007669"/>
    <property type="project" value="TreeGrafter"/>
</dbReference>
<dbReference type="InterPro" id="IPR045229">
    <property type="entry name" value="TPP_enz"/>
</dbReference>
<dbReference type="FunFam" id="3.40.50.970:FF:000007">
    <property type="entry name" value="Acetolactate synthase"/>
    <property type="match status" value="1"/>
</dbReference>
<evidence type="ECO:0000256" key="1">
    <source>
        <dbReference type="ARBA" id="ARBA00007812"/>
    </source>
</evidence>
<gene>
    <name evidence="3" type="ORF">METZ01_LOCUS481703</name>
</gene>
<comment type="similarity">
    <text evidence="1">Belongs to the TPP enzyme family.</text>
</comment>
<dbReference type="GO" id="GO:0005948">
    <property type="term" value="C:acetolactate synthase complex"/>
    <property type="evidence" value="ECO:0007669"/>
    <property type="project" value="TreeGrafter"/>
</dbReference>
<dbReference type="GO" id="GO:0030976">
    <property type="term" value="F:thiamine pyrophosphate binding"/>
    <property type="evidence" value="ECO:0007669"/>
    <property type="project" value="InterPro"/>
</dbReference>
<dbReference type="SUPFAM" id="SSF52467">
    <property type="entry name" value="DHS-like NAD/FAD-binding domain"/>
    <property type="match status" value="1"/>
</dbReference>
<dbReference type="InterPro" id="IPR012001">
    <property type="entry name" value="Thiamin_PyroP_enz_TPP-bd_dom"/>
</dbReference>
<evidence type="ECO:0000259" key="2">
    <source>
        <dbReference type="Pfam" id="PF02776"/>
    </source>
</evidence>
<accession>A0A383C9W7</accession>
<protein>
    <recommendedName>
        <fullName evidence="2">Thiamine pyrophosphate enzyme N-terminal TPP-binding domain-containing protein</fullName>
    </recommendedName>
</protein>
<dbReference type="Gene3D" id="3.40.50.970">
    <property type="match status" value="1"/>
</dbReference>
<dbReference type="Pfam" id="PF02776">
    <property type="entry name" value="TPP_enzyme_N"/>
    <property type="match status" value="1"/>
</dbReference>
<sequence length="225" mass="25060">MKLTDFMADFFAKKGIDTAFGLTGGAVVHIFDSLDKHPKITPIFCHHEQAASFAAPAYSKVKQKPGLCIVTTGPGGTNALTGVTGAWQESIPCFFISGQSRMEHTSRGKPVRQIGSQELDIISIVEPVTNYSVLVKKPTDIRYELEKAFFYATQRGRPGPVWLDIPLDFQWTDVSPSKMRSYKPKEIRPRTKKYKKNLSKCIELIEDSERPLILLGQGVRLASAE</sequence>
<feature type="non-terminal residue" evidence="3">
    <location>
        <position position="225"/>
    </location>
</feature>
<reference evidence="3" key="1">
    <citation type="submission" date="2018-05" db="EMBL/GenBank/DDBJ databases">
        <authorList>
            <person name="Lanie J.A."/>
            <person name="Ng W.-L."/>
            <person name="Kazmierczak K.M."/>
            <person name="Andrzejewski T.M."/>
            <person name="Davidsen T.M."/>
            <person name="Wayne K.J."/>
            <person name="Tettelin H."/>
            <person name="Glass J.I."/>
            <person name="Rusch D."/>
            <person name="Podicherti R."/>
            <person name="Tsui H.-C.T."/>
            <person name="Winkler M.E."/>
        </authorList>
    </citation>
    <scope>NUCLEOTIDE SEQUENCE</scope>
</reference>
<proteinExistence type="inferred from homology"/>
<dbReference type="InterPro" id="IPR029061">
    <property type="entry name" value="THDP-binding"/>
</dbReference>
<dbReference type="EMBL" id="UINC01206969">
    <property type="protein sequence ID" value="SVE28849.1"/>
    <property type="molecule type" value="Genomic_DNA"/>
</dbReference>
<dbReference type="PANTHER" id="PTHR18968:SF142">
    <property type="entry name" value="ACETOLACTATE SYNTHASE"/>
    <property type="match status" value="1"/>
</dbReference>
<dbReference type="GO" id="GO:0003984">
    <property type="term" value="F:acetolactate synthase activity"/>
    <property type="evidence" value="ECO:0007669"/>
    <property type="project" value="TreeGrafter"/>
</dbReference>
<dbReference type="GO" id="GO:0050660">
    <property type="term" value="F:flavin adenine dinucleotide binding"/>
    <property type="evidence" value="ECO:0007669"/>
    <property type="project" value="TreeGrafter"/>
</dbReference>